<evidence type="ECO:0000313" key="2">
    <source>
        <dbReference type="Proteomes" id="UP000015104"/>
    </source>
</evidence>
<dbReference type="EnsemblMetazoa" id="tetur06g05530.1">
    <property type="protein sequence ID" value="tetur06g05530.1"/>
    <property type="gene ID" value="tetur06g05530"/>
</dbReference>
<reference evidence="2" key="1">
    <citation type="submission" date="2011-08" db="EMBL/GenBank/DDBJ databases">
        <authorList>
            <person name="Rombauts S."/>
        </authorList>
    </citation>
    <scope>NUCLEOTIDE SEQUENCE</scope>
    <source>
        <strain evidence="2">London</strain>
    </source>
</reference>
<reference evidence="1" key="2">
    <citation type="submission" date="2015-06" db="UniProtKB">
        <authorList>
            <consortium name="EnsemblMetazoa"/>
        </authorList>
    </citation>
    <scope>IDENTIFICATION</scope>
</reference>
<sequence length="132" mass="14170">MLRSSLNAQSRSFDMATASSSTSINKIGYTQLPTTEDLNVNVASGGDGGGEGDDEDNINHCEAFVTLTVIFMMLPWEEEVLTKMPKSTTAIAPVVMTQSELHSLKRNTPGATKVILKEISKSTHNIGGKVVQ</sequence>
<organism evidence="1 2">
    <name type="scientific">Tetranychus urticae</name>
    <name type="common">Two-spotted spider mite</name>
    <dbReference type="NCBI Taxonomy" id="32264"/>
    <lineage>
        <taxon>Eukaryota</taxon>
        <taxon>Metazoa</taxon>
        <taxon>Ecdysozoa</taxon>
        <taxon>Arthropoda</taxon>
        <taxon>Chelicerata</taxon>
        <taxon>Arachnida</taxon>
        <taxon>Acari</taxon>
        <taxon>Acariformes</taxon>
        <taxon>Trombidiformes</taxon>
        <taxon>Prostigmata</taxon>
        <taxon>Eleutherengona</taxon>
        <taxon>Raphignathae</taxon>
        <taxon>Tetranychoidea</taxon>
        <taxon>Tetranychidae</taxon>
        <taxon>Tetranychus</taxon>
    </lineage>
</organism>
<proteinExistence type="predicted"/>
<protein>
    <submittedName>
        <fullName evidence="1">Uncharacterized protein</fullName>
    </submittedName>
</protein>
<accession>T1K7T9</accession>
<dbReference type="Proteomes" id="UP000015104">
    <property type="component" value="Unassembled WGS sequence"/>
</dbReference>
<evidence type="ECO:0000313" key="1">
    <source>
        <dbReference type="EnsemblMetazoa" id="tetur06g05530.1"/>
    </source>
</evidence>
<name>T1K7T9_TETUR</name>
<dbReference type="EMBL" id="CAEY01001813">
    <property type="status" value="NOT_ANNOTATED_CDS"/>
    <property type="molecule type" value="Genomic_DNA"/>
</dbReference>
<dbReference type="AlphaFoldDB" id="T1K7T9"/>
<dbReference type="HOGENOM" id="CLU_1919722_0_0_1"/>
<keyword evidence="2" id="KW-1185">Reference proteome</keyword>